<sequence length="76" mass="8384">MPLTYAAVAVTVSKYPINTHNLAGAKTVAHWSELKIMRNPIGAARAFDKMLRGGLLSSPMASRHQFFFNSIGFLDF</sequence>
<organism evidence="1 2">
    <name type="scientific">Rubroshorea leprosula</name>
    <dbReference type="NCBI Taxonomy" id="152421"/>
    <lineage>
        <taxon>Eukaryota</taxon>
        <taxon>Viridiplantae</taxon>
        <taxon>Streptophyta</taxon>
        <taxon>Embryophyta</taxon>
        <taxon>Tracheophyta</taxon>
        <taxon>Spermatophyta</taxon>
        <taxon>Magnoliopsida</taxon>
        <taxon>eudicotyledons</taxon>
        <taxon>Gunneridae</taxon>
        <taxon>Pentapetalae</taxon>
        <taxon>rosids</taxon>
        <taxon>malvids</taxon>
        <taxon>Malvales</taxon>
        <taxon>Dipterocarpaceae</taxon>
        <taxon>Rubroshorea</taxon>
    </lineage>
</organism>
<gene>
    <name evidence="1" type="ORF">SLEP1_g27829</name>
</gene>
<dbReference type="AlphaFoldDB" id="A0AAV5JUC6"/>
<reference evidence="1 2" key="1">
    <citation type="journal article" date="2021" name="Commun. Biol.">
        <title>The genome of Shorea leprosula (Dipterocarpaceae) highlights the ecological relevance of drought in aseasonal tropical rainforests.</title>
        <authorList>
            <person name="Ng K.K.S."/>
            <person name="Kobayashi M.J."/>
            <person name="Fawcett J.A."/>
            <person name="Hatakeyama M."/>
            <person name="Paape T."/>
            <person name="Ng C.H."/>
            <person name="Ang C.C."/>
            <person name="Tnah L.H."/>
            <person name="Lee C.T."/>
            <person name="Nishiyama T."/>
            <person name="Sese J."/>
            <person name="O'Brien M.J."/>
            <person name="Copetti D."/>
            <person name="Mohd Noor M.I."/>
            <person name="Ong R.C."/>
            <person name="Putra M."/>
            <person name="Sireger I.Z."/>
            <person name="Indrioko S."/>
            <person name="Kosugi Y."/>
            <person name="Izuno A."/>
            <person name="Isagi Y."/>
            <person name="Lee S.L."/>
            <person name="Shimizu K.K."/>
        </authorList>
    </citation>
    <scope>NUCLEOTIDE SEQUENCE [LARGE SCALE GENOMIC DNA]</scope>
    <source>
        <strain evidence="1">214</strain>
    </source>
</reference>
<proteinExistence type="predicted"/>
<accession>A0AAV5JUC6</accession>
<evidence type="ECO:0000313" key="1">
    <source>
        <dbReference type="EMBL" id="GKV17307.1"/>
    </source>
</evidence>
<evidence type="ECO:0000313" key="2">
    <source>
        <dbReference type="Proteomes" id="UP001054252"/>
    </source>
</evidence>
<keyword evidence="2" id="KW-1185">Reference proteome</keyword>
<name>A0AAV5JUC6_9ROSI</name>
<dbReference type="Proteomes" id="UP001054252">
    <property type="component" value="Unassembled WGS sequence"/>
</dbReference>
<protein>
    <submittedName>
        <fullName evidence="1">Uncharacterized protein</fullName>
    </submittedName>
</protein>
<comment type="caution">
    <text evidence="1">The sequence shown here is derived from an EMBL/GenBank/DDBJ whole genome shotgun (WGS) entry which is preliminary data.</text>
</comment>
<dbReference type="EMBL" id="BPVZ01000047">
    <property type="protein sequence ID" value="GKV17307.1"/>
    <property type="molecule type" value="Genomic_DNA"/>
</dbReference>